<evidence type="ECO:0000256" key="2">
    <source>
        <dbReference type="ARBA" id="ARBA00022475"/>
    </source>
</evidence>
<comment type="subcellular location">
    <subcellularLocation>
        <location evidence="1">Cell membrane</location>
        <topology evidence="1">Multi-pass membrane protein</topology>
    </subcellularLocation>
</comment>
<dbReference type="Proteomes" id="UP000525623">
    <property type="component" value="Unassembled WGS sequence"/>
</dbReference>
<proteinExistence type="predicted"/>
<feature type="transmembrane region" description="Helical" evidence="6">
    <location>
        <begin position="363"/>
        <end position="384"/>
    </location>
</feature>
<organism evidence="7 8">
    <name type="scientific">Gluconacetobacter tumulicola</name>
    <dbReference type="NCBI Taxonomy" id="1017177"/>
    <lineage>
        <taxon>Bacteria</taxon>
        <taxon>Pseudomonadati</taxon>
        <taxon>Pseudomonadota</taxon>
        <taxon>Alphaproteobacteria</taxon>
        <taxon>Acetobacterales</taxon>
        <taxon>Acetobacteraceae</taxon>
        <taxon>Gluconacetobacter</taxon>
    </lineage>
</organism>
<feature type="transmembrane region" description="Helical" evidence="6">
    <location>
        <begin position="45"/>
        <end position="64"/>
    </location>
</feature>
<sequence>MSAASPNQSPLNERRGLRRAFRNLGVLLGGRALNAPLSLLHASLAIHLLGGYGFGLVVMLYAFARTIGDLVDFQSWQTLLQYGFHPLGDRDLPRFHRVLRFSLTLDLIGGIAGCGIAVIASLTMGPILGWPPILHPIGTFYSLPPLFMAAATPTGVLRILNRFDLLALQGSTATIVRLLGTLALPVIGPSFEHLALVWMLAEIVSFTLLFGLAWHELHKRELMAGFWTGMADIIPDLMEGRIAIDFPGIWRFAFITNANATLSLVFSHVTTLIVGSVLGPVSAGYYRIASQIAAGIAKPGTMMQQTLYPEMASLWREGATERMYRLAWQSSLAAGGIGCLLMAFALLLGRPLLGLVIGTQDQAAVSIMLWMLGAEIVAICGLPLEPLLMTFRRAGAVVIARCVDVIFFLPVLMILIHFHGLDGVGPANVGGAIVLVLMQLAMASHARRTLTPNTSSPSASNPGPA</sequence>
<evidence type="ECO:0000256" key="1">
    <source>
        <dbReference type="ARBA" id="ARBA00004651"/>
    </source>
</evidence>
<feature type="transmembrane region" description="Helical" evidence="6">
    <location>
        <begin position="424"/>
        <end position="443"/>
    </location>
</feature>
<name>A0A7W4P6S9_9PROT</name>
<protein>
    <submittedName>
        <fullName evidence="7">Lipopolysaccharide biosynthesis protein</fullName>
    </submittedName>
</protein>
<comment type="caution">
    <text evidence="7">The sequence shown here is derived from an EMBL/GenBank/DDBJ whole genome shotgun (WGS) entry which is preliminary data.</text>
</comment>
<evidence type="ECO:0000256" key="3">
    <source>
        <dbReference type="ARBA" id="ARBA00022692"/>
    </source>
</evidence>
<gene>
    <name evidence="7" type="ORF">HLH29_00010</name>
</gene>
<feature type="transmembrane region" description="Helical" evidence="6">
    <location>
        <begin position="396"/>
        <end position="418"/>
    </location>
</feature>
<keyword evidence="3 6" id="KW-0812">Transmembrane</keyword>
<keyword evidence="8" id="KW-1185">Reference proteome</keyword>
<evidence type="ECO:0000313" key="8">
    <source>
        <dbReference type="Proteomes" id="UP000525623"/>
    </source>
</evidence>
<dbReference type="AlphaFoldDB" id="A0A7W4P6S9"/>
<evidence type="ECO:0000256" key="4">
    <source>
        <dbReference type="ARBA" id="ARBA00022989"/>
    </source>
</evidence>
<dbReference type="GO" id="GO:0005886">
    <property type="term" value="C:plasma membrane"/>
    <property type="evidence" value="ECO:0007669"/>
    <property type="project" value="UniProtKB-SubCell"/>
</dbReference>
<feature type="transmembrane region" description="Helical" evidence="6">
    <location>
        <begin position="103"/>
        <end position="128"/>
    </location>
</feature>
<feature type="transmembrane region" description="Helical" evidence="6">
    <location>
        <begin position="167"/>
        <end position="188"/>
    </location>
</feature>
<keyword evidence="4 6" id="KW-1133">Transmembrane helix</keyword>
<feature type="transmembrane region" description="Helical" evidence="6">
    <location>
        <begin position="194"/>
        <end position="214"/>
    </location>
</feature>
<evidence type="ECO:0000256" key="5">
    <source>
        <dbReference type="ARBA" id="ARBA00023136"/>
    </source>
</evidence>
<keyword evidence="2" id="KW-1003">Cell membrane</keyword>
<dbReference type="EMBL" id="JABEQL010000001">
    <property type="protein sequence ID" value="MBB2177568.1"/>
    <property type="molecule type" value="Genomic_DNA"/>
</dbReference>
<dbReference type="RefSeq" id="WP_182963969.1">
    <property type="nucleotide sequence ID" value="NZ_BAABGC010000002.1"/>
</dbReference>
<dbReference type="PANTHER" id="PTHR30250:SF31">
    <property type="entry name" value="INNER MEMBRANE PROTEIN YGHQ"/>
    <property type="match status" value="1"/>
</dbReference>
<feature type="transmembrane region" description="Helical" evidence="6">
    <location>
        <begin position="140"/>
        <end position="160"/>
    </location>
</feature>
<accession>A0A7W4P6S9</accession>
<dbReference type="InterPro" id="IPR050833">
    <property type="entry name" value="Poly_Biosynth_Transport"/>
</dbReference>
<keyword evidence="5 6" id="KW-0472">Membrane</keyword>
<evidence type="ECO:0000256" key="6">
    <source>
        <dbReference type="SAM" id="Phobius"/>
    </source>
</evidence>
<evidence type="ECO:0000313" key="7">
    <source>
        <dbReference type="EMBL" id="MBB2177568.1"/>
    </source>
</evidence>
<reference evidence="7 8" key="1">
    <citation type="submission" date="2020-04" db="EMBL/GenBank/DDBJ databases">
        <title>Description of novel Gluconacetobacter.</title>
        <authorList>
            <person name="Sombolestani A."/>
        </authorList>
    </citation>
    <scope>NUCLEOTIDE SEQUENCE [LARGE SCALE GENOMIC DNA]</scope>
    <source>
        <strain evidence="7 8">LMG 27725</strain>
    </source>
</reference>
<feature type="transmembrane region" description="Helical" evidence="6">
    <location>
        <begin position="332"/>
        <end position="357"/>
    </location>
</feature>
<dbReference type="PANTHER" id="PTHR30250">
    <property type="entry name" value="PST FAMILY PREDICTED COLANIC ACID TRANSPORTER"/>
    <property type="match status" value="1"/>
</dbReference>